<organism evidence="2 3">
    <name type="scientific">Paralvinella palmiformis</name>
    <dbReference type="NCBI Taxonomy" id="53620"/>
    <lineage>
        <taxon>Eukaryota</taxon>
        <taxon>Metazoa</taxon>
        <taxon>Spiralia</taxon>
        <taxon>Lophotrochozoa</taxon>
        <taxon>Annelida</taxon>
        <taxon>Polychaeta</taxon>
        <taxon>Sedentaria</taxon>
        <taxon>Canalipalpata</taxon>
        <taxon>Terebellida</taxon>
        <taxon>Terebelliformia</taxon>
        <taxon>Alvinellidae</taxon>
        <taxon>Paralvinella</taxon>
    </lineage>
</organism>
<accession>A0AAD9KBK1</accession>
<feature type="region of interest" description="Disordered" evidence="1">
    <location>
        <begin position="42"/>
        <end position="78"/>
    </location>
</feature>
<keyword evidence="3" id="KW-1185">Reference proteome</keyword>
<gene>
    <name evidence="2" type="ORF">LSH36_20g04032</name>
</gene>
<feature type="compositionally biased region" description="Basic and acidic residues" evidence="1">
    <location>
        <begin position="223"/>
        <end position="245"/>
    </location>
</feature>
<dbReference type="EMBL" id="JAODUP010000020">
    <property type="protein sequence ID" value="KAK2168107.1"/>
    <property type="molecule type" value="Genomic_DNA"/>
</dbReference>
<sequence>MKLTLFWSPKRMASCFDFRMRTSSFDLHQLAQRRKMAKFGKLFRSRSEGSVRPDSPKSSPKSSPKTSPKGSPTAVTRRRFVRVVKDNEAVGEEYDNPHIIRRYTKEYLQEQWSQRSSDTFDEDNLPYNVSGHTILKKHASGDRTESPTGDQSPMQKHASFKDEVQIIEFDKKGKVKACSVCTHVVRLQDSDEEGEALDICDMCLKRGIEACQHLSSESDNSDNESKDTTNDRPEDHRLSSDDGRTVDGQVEVDDHLVVPEKKNDANSIVKKLVSAHIELQESERLRGVPTLVSADG</sequence>
<feature type="compositionally biased region" description="Basic and acidic residues" evidence="1">
    <location>
        <begin position="45"/>
        <end position="55"/>
    </location>
</feature>
<dbReference type="AlphaFoldDB" id="A0AAD9KBK1"/>
<protein>
    <submittedName>
        <fullName evidence="2">Uncharacterized protein</fullName>
    </submittedName>
</protein>
<reference evidence="2" key="1">
    <citation type="journal article" date="2023" name="Mol. Biol. Evol.">
        <title>Third-Generation Sequencing Reveals the Adaptive Role of the Epigenome in Three Deep-Sea Polychaetes.</title>
        <authorList>
            <person name="Perez M."/>
            <person name="Aroh O."/>
            <person name="Sun Y."/>
            <person name="Lan Y."/>
            <person name="Juniper S.K."/>
            <person name="Young C.R."/>
            <person name="Angers B."/>
            <person name="Qian P.Y."/>
        </authorList>
    </citation>
    <scope>NUCLEOTIDE SEQUENCE</scope>
    <source>
        <strain evidence="2">P08H-3</strain>
    </source>
</reference>
<proteinExistence type="predicted"/>
<evidence type="ECO:0000313" key="3">
    <source>
        <dbReference type="Proteomes" id="UP001208570"/>
    </source>
</evidence>
<dbReference type="Proteomes" id="UP001208570">
    <property type="component" value="Unassembled WGS sequence"/>
</dbReference>
<evidence type="ECO:0000256" key="1">
    <source>
        <dbReference type="SAM" id="MobiDB-lite"/>
    </source>
</evidence>
<comment type="caution">
    <text evidence="2">The sequence shown here is derived from an EMBL/GenBank/DDBJ whole genome shotgun (WGS) entry which is preliminary data.</text>
</comment>
<name>A0AAD9KBK1_9ANNE</name>
<evidence type="ECO:0000313" key="2">
    <source>
        <dbReference type="EMBL" id="KAK2168107.1"/>
    </source>
</evidence>
<feature type="compositionally biased region" description="Low complexity" evidence="1">
    <location>
        <begin position="56"/>
        <end position="72"/>
    </location>
</feature>
<feature type="region of interest" description="Disordered" evidence="1">
    <location>
        <begin position="135"/>
        <end position="158"/>
    </location>
</feature>
<feature type="region of interest" description="Disordered" evidence="1">
    <location>
        <begin position="214"/>
        <end position="248"/>
    </location>
</feature>